<organism evidence="1">
    <name type="scientific">marine metagenome</name>
    <dbReference type="NCBI Taxonomy" id="408172"/>
    <lineage>
        <taxon>unclassified sequences</taxon>
        <taxon>metagenomes</taxon>
        <taxon>ecological metagenomes</taxon>
    </lineage>
</organism>
<protein>
    <submittedName>
        <fullName evidence="1">Uncharacterized protein</fullName>
    </submittedName>
</protein>
<dbReference type="EMBL" id="UINC01220917">
    <property type="protein sequence ID" value="SVE49040.1"/>
    <property type="molecule type" value="Genomic_DNA"/>
</dbReference>
<evidence type="ECO:0000313" key="1">
    <source>
        <dbReference type="EMBL" id="SVE49040.1"/>
    </source>
</evidence>
<dbReference type="AlphaFoldDB" id="A0A383DXW0"/>
<reference evidence="1" key="1">
    <citation type="submission" date="2018-05" db="EMBL/GenBank/DDBJ databases">
        <authorList>
            <person name="Lanie J.A."/>
            <person name="Ng W.-L."/>
            <person name="Kazmierczak K.M."/>
            <person name="Andrzejewski T.M."/>
            <person name="Davidsen T.M."/>
            <person name="Wayne K.J."/>
            <person name="Tettelin H."/>
            <person name="Glass J.I."/>
            <person name="Rusch D."/>
            <person name="Podicherti R."/>
            <person name="Tsui H.-C.T."/>
            <person name="Winkler M.E."/>
        </authorList>
    </citation>
    <scope>NUCLEOTIDE SEQUENCE</scope>
</reference>
<accession>A0A383DXW0</accession>
<proteinExistence type="predicted"/>
<gene>
    <name evidence="1" type="ORF">METZ01_LOCUS501894</name>
</gene>
<name>A0A383DXW0_9ZZZZ</name>
<sequence length="51" mass="5865">MNDEEKIKSIREILSVHIGSFDSTEEVAIIRKILDGKMTRAQVDKLVMDNF</sequence>